<dbReference type="Pfam" id="PF01973">
    <property type="entry name" value="MptE-like"/>
    <property type="match status" value="1"/>
</dbReference>
<dbReference type="PANTHER" id="PTHR41786:SF1">
    <property type="entry name" value="6-HYDROXYMETHYLPTERIN DIPHOSPHOKINASE MPTE-LIKE DOMAIN-CONTAINING PROTEIN"/>
    <property type="match status" value="1"/>
</dbReference>
<dbReference type="PANTHER" id="PTHR41786">
    <property type="entry name" value="MOTILITY ACCESSORY FACTOR MAF"/>
    <property type="match status" value="1"/>
</dbReference>
<evidence type="ECO:0000313" key="2">
    <source>
        <dbReference type="EMBL" id="MFD2411814.1"/>
    </source>
</evidence>
<evidence type="ECO:0000313" key="3">
    <source>
        <dbReference type="Proteomes" id="UP001597448"/>
    </source>
</evidence>
<dbReference type="RefSeq" id="WP_209988874.1">
    <property type="nucleotide sequence ID" value="NZ_JBHUKY010000031.1"/>
</dbReference>
<dbReference type="Proteomes" id="UP001597448">
    <property type="component" value="Unassembled WGS sequence"/>
</dbReference>
<dbReference type="InterPro" id="IPR002826">
    <property type="entry name" value="MptE-like"/>
</dbReference>
<gene>
    <name evidence="2" type="ORF">ACFSX3_18145</name>
</gene>
<keyword evidence="3" id="KW-1185">Reference proteome</keyword>
<dbReference type="EMBL" id="JBHUKY010000031">
    <property type="protein sequence ID" value="MFD2411814.1"/>
    <property type="molecule type" value="Genomic_DNA"/>
</dbReference>
<feature type="domain" description="6-hydroxymethylpterin diphosphokinase MptE-like" evidence="1">
    <location>
        <begin position="197"/>
        <end position="369"/>
    </location>
</feature>
<evidence type="ECO:0000259" key="1">
    <source>
        <dbReference type="Pfam" id="PF01973"/>
    </source>
</evidence>
<reference evidence="3" key="1">
    <citation type="journal article" date="2019" name="Int. J. Syst. Evol. Microbiol.">
        <title>The Global Catalogue of Microorganisms (GCM) 10K type strain sequencing project: providing services to taxonomists for standard genome sequencing and annotation.</title>
        <authorList>
            <consortium name="The Broad Institute Genomics Platform"/>
            <consortium name="The Broad Institute Genome Sequencing Center for Infectious Disease"/>
            <person name="Wu L."/>
            <person name="Ma J."/>
        </authorList>
    </citation>
    <scope>NUCLEOTIDE SEQUENCE [LARGE SCALE GENOMIC DNA]</scope>
    <source>
        <strain evidence="3">CCM 8725</strain>
    </source>
</reference>
<accession>A0ABW5FAQ3</accession>
<comment type="caution">
    <text evidence="2">The sequence shown here is derived from an EMBL/GenBank/DDBJ whole genome shotgun (WGS) entry which is preliminary data.</text>
</comment>
<sequence length="602" mass="68605">MTLINRNIQVLSRNSNHWICEQKESGFSENLMYKDEDGKEFLLYNNDILLMKSEIDKSSLPKPSKRELIFVMGINSVEEIQKLLQTMSKESFLIIIETNPLFFSYALNKRDLSFFKEFNVILFADDLSNLSIFLDKIFSTTLIYYLKNIKFYFTYFYRSYAVDMCTFLVRAVKETAKFKAMLFGNSIEDSLTGFGHNMKNLHHLVNSKDVSRLKDIFKSTPAIVVAAGPSLNKNIEQLKKMTSKVVIIAVDTIAQRLCEEGITPDFICSIERDKETYSYFYENKNYPSDTSLVAPLLLYPEVFNEFAGDIVIPMRENVGEYIWLQQIFGLGGDNSISLGLSCAHVAFGFAKHIGASPIILVGQDLAFGDSQEESHAGGTIYDNKEFTNEVFSAINKMYTEGYYGGSVATTDIWINFRKWFEIEIFNGNMLVINATEGGAKIEGTLQISLKEAADQYCSQDIVPVKEVLDRVAEYPLDKEQMRLTLIEQIGKFTSMKLEFDNQLKIVEGLDISNTLSEKRLLKIVDKLGNTDDLFEKVKEDWLLRHNLQPIMMSSMWNLYAIEQTLSSSNLTANRDIQIEFLTVSIFVLGEIINIIEGSLNSL</sequence>
<proteinExistence type="predicted"/>
<organism evidence="2 3">
    <name type="scientific">Paenibacillus rhizoplanae</name>
    <dbReference type="NCBI Taxonomy" id="1917181"/>
    <lineage>
        <taxon>Bacteria</taxon>
        <taxon>Bacillati</taxon>
        <taxon>Bacillota</taxon>
        <taxon>Bacilli</taxon>
        <taxon>Bacillales</taxon>
        <taxon>Paenibacillaceae</taxon>
        <taxon>Paenibacillus</taxon>
    </lineage>
</organism>
<name>A0ABW5FAQ3_9BACL</name>
<protein>
    <submittedName>
        <fullName evidence="2">Motility associated factor glycosyltransferase family protein</fullName>
    </submittedName>
</protein>